<sequence>MKFLKETIKLIKNNEEGVRNQILWNNIGCHIEGDISHYCKGVLVKKATYEKTLKNKLNTSMMNFKNKINLFNTNEPLEENRINYSVNNFNKKLQQNLYLY</sequence>
<name>A0A2P6F8J7_9MOLU</name>
<gene>
    <name evidence="1" type="ORF">SMSRO_SF029140</name>
</gene>
<dbReference type="AlphaFoldDB" id="A0A2P6F8J7"/>
<dbReference type="Proteomes" id="UP000031565">
    <property type="component" value="Unassembled WGS sequence"/>
</dbReference>
<organism evidence="1 2">
    <name type="scientific">Spiroplasma poulsonii</name>
    <dbReference type="NCBI Taxonomy" id="2138"/>
    <lineage>
        <taxon>Bacteria</taxon>
        <taxon>Bacillati</taxon>
        <taxon>Mycoplasmatota</taxon>
        <taxon>Mollicutes</taxon>
        <taxon>Entomoplasmatales</taxon>
        <taxon>Spiroplasmataceae</taxon>
        <taxon>Spiroplasma</taxon>
    </lineage>
</organism>
<dbReference type="EMBL" id="JTLV02000007">
    <property type="protein sequence ID" value="PQM29746.1"/>
    <property type="molecule type" value="Genomic_DNA"/>
</dbReference>
<dbReference type="RefSeq" id="WP_105629275.1">
    <property type="nucleotide sequence ID" value="NZ_JTLV02000007.1"/>
</dbReference>
<keyword evidence="2" id="KW-1185">Reference proteome</keyword>
<accession>A0A2P6F8J7</accession>
<evidence type="ECO:0000313" key="2">
    <source>
        <dbReference type="Proteomes" id="UP000031565"/>
    </source>
</evidence>
<proteinExistence type="predicted"/>
<protein>
    <submittedName>
        <fullName evidence="1">Uncharacterized protein</fullName>
    </submittedName>
</protein>
<comment type="caution">
    <text evidence="1">The sequence shown here is derived from an EMBL/GenBank/DDBJ whole genome shotgun (WGS) entry which is preliminary data.</text>
</comment>
<reference evidence="1 2" key="1">
    <citation type="journal article" date="2015" name="MBio">
        <title>Genome sequence of the Drosophila melanogaster male-killing Spiroplasma strain MSRO endosymbiont.</title>
        <authorList>
            <person name="Paredes J.C."/>
            <person name="Herren J.K."/>
            <person name="Schupfer F."/>
            <person name="Marin R."/>
            <person name="Claverol S."/>
            <person name="Kuo C.H."/>
            <person name="Lemaitre B."/>
            <person name="Beven L."/>
        </authorList>
    </citation>
    <scope>NUCLEOTIDE SEQUENCE [LARGE SCALE GENOMIC DNA]</scope>
    <source>
        <strain evidence="1 2">MSRO</strain>
    </source>
</reference>
<evidence type="ECO:0000313" key="1">
    <source>
        <dbReference type="EMBL" id="PQM29746.1"/>
    </source>
</evidence>